<name>A0ABW0YJ28_9BACI</name>
<dbReference type="PRINTS" id="PR00455">
    <property type="entry name" value="HTHTETR"/>
</dbReference>
<evidence type="ECO:0000313" key="6">
    <source>
        <dbReference type="Proteomes" id="UP001596142"/>
    </source>
</evidence>
<evidence type="ECO:0000313" key="5">
    <source>
        <dbReference type="EMBL" id="MFC5711681.1"/>
    </source>
</evidence>
<protein>
    <submittedName>
        <fullName evidence="5">TetR/AcrR family transcriptional regulator</fullName>
    </submittedName>
</protein>
<dbReference type="InterPro" id="IPR050624">
    <property type="entry name" value="HTH-type_Tx_Regulator"/>
</dbReference>
<gene>
    <name evidence="5" type="ORF">ACFPU1_02690</name>
</gene>
<dbReference type="Pfam" id="PF00440">
    <property type="entry name" value="TetR_N"/>
    <property type="match status" value="1"/>
</dbReference>
<feature type="DNA-binding region" description="H-T-H motif" evidence="3">
    <location>
        <begin position="26"/>
        <end position="45"/>
    </location>
</feature>
<accession>A0ABW0YJ28</accession>
<evidence type="ECO:0000259" key="4">
    <source>
        <dbReference type="PROSITE" id="PS50977"/>
    </source>
</evidence>
<dbReference type="InterPro" id="IPR001647">
    <property type="entry name" value="HTH_TetR"/>
</dbReference>
<dbReference type="SUPFAM" id="SSF48498">
    <property type="entry name" value="Tetracyclin repressor-like, C-terminal domain"/>
    <property type="match status" value="1"/>
</dbReference>
<evidence type="ECO:0000256" key="3">
    <source>
        <dbReference type="PROSITE-ProRule" id="PRU00335"/>
    </source>
</evidence>
<feature type="domain" description="HTH tetR-type" evidence="4">
    <location>
        <begin position="3"/>
        <end position="63"/>
    </location>
</feature>
<dbReference type="SUPFAM" id="SSF46689">
    <property type="entry name" value="Homeodomain-like"/>
    <property type="match status" value="1"/>
</dbReference>
<keyword evidence="6" id="KW-1185">Reference proteome</keyword>
<dbReference type="EMBL" id="JBHSOZ010000003">
    <property type="protein sequence ID" value="MFC5711681.1"/>
    <property type="molecule type" value="Genomic_DNA"/>
</dbReference>
<dbReference type="PANTHER" id="PTHR43479">
    <property type="entry name" value="ACREF/ENVCD OPERON REPRESSOR-RELATED"/>
    <property type="match status" value="1"/>
</dbReference>
<dbReference type="Gene3D" id="1.10.10.60">
    <property type="entry name" value="Homeodomain-like"/>
    <property type="match status" value="1"/>
</dbReference>
<dbReference type="Proteomes" id="UP001596142">
    <property type="component" value="Unassembled WGS sequence"/>
</dbReference>
<dbReference type="RefSeq" id="WP_385938281.1">
    <property type="nucleotide sequence ID" value="NZ_JBHSOZ010000003.1"/>
</dbReference>
<dbReference type="InterPro" id="IPR009057">
    <property type="entry name" value="Homeodomain-like_sf"/>
</dbReference>
<keyword evidence="1" id="KW-0678">Repressor</keyword>
<sequence>MLQNKREMIVKAAASSFSMFGYKKTTIDQVAKLANIGKGTVYTSFESKESLFEAVLEQILQEIQHVFDNSIDPEKEVEENISVALYEILTFRKQHQLLLKLSQEVSTIGSANAKQALEKVEEFIIECIQRLLETAKNNGKINVDDPHITAFVIYKLYMAVTVEYSEIYEPLGKDEIVRFFNKHLTRGILSKNRSQSLSSKQ</sequence>
<proteinExistence type="predicted"/>
<dbReference type="InterPro" id="IPR036271">
    <property type="entry name" value="Tet_transcr_reg_TetR-rel_C_sf"/>
</dbReference>
<keyword evidence="2 3" id="KW-0238">DNA-binding</keyword>
<organism evidence="5 6">
    <name type="scientific">Thalassorhabdus alkalitolerans</name>
    <dbReference type="NCBI Taxonomy" id="2282697"/>
    <lineage>
        <taxon>Bacteria</taxon>
        <taxon>Bacillati</taxon>
        <taxon>Bacillota</taxon>
        <taxon>Bacilli</taxon>
        <taxon>Bacillales</taxon>
        <taxon>Bacillaceae</taxon>
        <taxon>Thalassorhabdus</taxon>
    </lineage>
</organism>
<reference evidence="6" key="1">
    <citation type="journal article" date="2019" name="Int. J. Syst. Evol. Microbiol.">
        <title>The Global Catalogue of Microorganisms (GCM) 10K type strain sequencing project: providing services to taxonomists for standard genome sequencing and annotation.</title>
        <authorList>
            <consortium name="The Broad Institute Genomics Platform"/>
            <consortium name="The Broad Institute Genome Sequencing Center for Infectious Disease"/>
            <person name="Wu L."/>
            <person name="Ma J."/>
        </authorList>
    </citation>
    <scope>NUCLEOTIDE SEQUENCE [LARGE SCALE GENOMIC DNA]</scope>
    <source>
        <strain evidence="6">CECT 7184</strain>
    </source>
</reference>
<dbReference type="PANTHER" id="PTHR43479:SF11">
    <property type="entry name" value="ACREF_ENVCD OPERON REPRESSOR-RELATED"/>
    <property type="match status" value="1"/>
</dbReference>
<dbReference type="Gene3D" id="1.10.357.10">
    <property type="entry name" value="Tetracycline Repressor, domain 2"/>
    <property type="match status" value="1"/>
</dbReference>
<evidence type="ECO:0000256" key="2">
    <source>
        <dbReference type="ARBA" id="ARBA00023125"/>
    </source>
</evidence>
<comment type="caution">
    <text evidence="5">The sequence shown here is derived from an EMBL/GenBank/DDBJ whole genome shotgun (WGS) entry which is preliminary data.</text>
</comment>
<evidence type="ECO:0000256" key="1">
    <source>
        <dbReference type="ARBA" id="ARBA00022491"/>
    </source>
</evidence>
<dbReference type="PROSITE" id="PS50977">
    <property type="entry name" value="HTH_TETR_2"/>
    <property type="match status" value="1"/>
</dbReference>